<protein>
    <submittedName>
        <fullName evidence="1">Porin O</fullName>
    </submittedName>
</protein>
<evidence type="ECO:0000313" key="2">
    <source>
        <dbReference type="Proteomes" id="UP000317178"/>
    </source>
</evidence>
<dbReference type="InterPro" id="IPR023614">
    <property type="entry name" value="Porin_dom_sf"/>
</dbReference>
<reference evidence="1 2" key="1">
    <citation type="submission" date="2019-02" db="EMBL/GenBank/DDBJ databases">
        <title>Deep-cultivation of Planctomycetes and their phenomic and genomic characterization uncovers novel biology.</title>
        <authorList>
            <person name="Wiegand S."/>
            <person name="Jogler M."/>
            <person name="Boedeker C."/>
            <person name="Pinto D."/>
            <person name="Vollmers J."/>
            <person name="Rivas-Marin E."/>
            <person name="Kohn T."/>
            <person name="Peeters S.H."/>
            <person name="Heuer A."/>
            <person name="Rast P."/>
            <person name="Oberbeckmann S."/>
            <person name="Bunk B."/>
            <person name="Jeske O."/>
            <person name="Meyerdierks A."/>
            <person name="Storesund J.E."/>
            <person name="Kallscheuer N."/>
            <person name="Luecker S."/>
            <person name="Lage O.M."/>
            <person name="Pohl T."/>
            <person name="Merkel B.J."/>
            <person name="Hornburger P."/>
            <person name="Mueller R.-W."/>
            <person name="Bruemmer F."/>
            <person name="Labrenz M."/>
            <person name="Spormann A.M."/>
            <person name="Op den Camp H."/>
            <person name="Overmann J."/>
            <person name="Amann R."/>
            <person name="Jetten M.S.M."/>
            <person name="Mascher T."/>
            <person name="Medema M.H."/>
            <person name="Devos D.P."/>
            <person name="Kaster A.-K."/>
            <person name="Ovreas L."/>
            <person name="Rohde M."/>
            <person name="Galperin M.Y."/>
            <person name="Jogler C."/>
        </authorList>
    </citation>
    <scope>NUCLEOTIDE SEQUENCE [LARGE SCALE GENOMIC DNA]</scope>
    <source>
        <strain evidence="1 2">Pla110</strain>
    </source>
</reference>
<dbReference type="OrthoDB" id="9807854at2"/>
<gene>
    <name evidence="1" type="primary">oprO</name>
    <name evidence="1" type="ORF">Pla110_39760</name>
</gene>
<dbReference type="Gene3D" id="2.40.160.10">
    <property type="entry name" value="Porin"/>
    <property type="match status" value="1"/>
</dbReference>
<dbReference type="AlphaFoldDB" id="A0A518CSK9"/>
<name>A0A518CSK9_9PLAN</name>
<dbReference type="Proteomes" id="UP000317178">
    <property type="component" value="Chromosome"/>
</dbReference>
<dbReference type="EMBL" id="CP036281">
    <property type="protein sequence ID" value="QDU82221.1"/>
    <property type="molecule type" value="Genomic_DNA"/>
</dbReference>
<dbReference type="SUPFAM" id="SSF56935">
    <property type="entry name" value="Porins"/>
    <property type="match status" value="1"/>
</dbReference>
<dbReference type="KEGG" id="plon:Pla110_39760"/>
<accession>A0A518CSK9</accession>
<dbReference type="RefSeq" id="WP_144998214.1">
    <property type="nucleotide sequence ID" value="NZ_CP036281.1"/>
</dbReference>
<sequence length="495" mass="54038">MLLIFCLYKTVKLVRNQSQESGATHSGWKTVSIAMMLVLALSTSPAWTAPPTSDVNSQIDDLQQQIDQLKASYGTLGEPTGNSIQQTNGEILYTPPQLNTVFPPCPPAKNPDFPTAQLTGFMQIDTGWFEQDDANKAVLGDIQNGADFRRARLAAVGEVWENVGYMLEMDFAAGGRPSFMDVWFEIKNDEAGNVRIGQFRQPFGMDGQTSIKDISFLERGLPFAFLPFRQIGMMYYGNSEVEDTTWAVSGFRFPTDPFGGNIGDSGGYGGAARLTRLLIDHGDDGVVHVGAGYVYIDPANDFVQYQNQPEFFVSETGGSGLVPQGVPNNVPPFVDTGAMPTEHVNLINAEFGASAGPLHTQAEVFYSMLSRLNGSSVTFNGAYAQAGYVLTGESRAYNRKAGVFGRVVPDNPFGRSGIGAWEVAARWSYIDLNDEDIQGGRLNDTTLGLNWYLNKFTKVQFNYIHAFLNSSSATYGPIVKDSDADIIAIRGQVDF</sequence>
<dbReference type="Pfam" id="PF07396">
    <property type="entry name" value="Porin_O_P"/>
    <property type="match status" value="1"/>
</dbReference>
<proteinExistence type="predicted"/>
<dbReference type="InterPro" id="IPR010870">
    <property type="entry name" value="Porin_O/P"/>
</dbReference>
<keyword evidence="2" id="KW-1185">Reference proteome</keyword>
<organism evidence="1 2">
    <name type="scientific">Polystyrenella longa</name>
    <dbReference type="NCBI Taxonomy" id="2528007"/>
    <lineage>
        <taxon>Bacteria</taxon>
        <taxon>Pseudomonadati</taxon>
        <taxon>Planctomycetota</taxon>
        <taxon>Planctomycetia</taxon>
        <taxon>Planctomycetales</taxon>
        <taxon>Planctomycetaceae</taxon>
        <taxon>Polystyrenella</taxon>
    </lineage>
</organism>
<evidence type="ECO:0000313" key="1">
    <source>
        <dbReference type="EMBL" id="QDU82221.1"/>
    </source>
</evidence>